<dbReference type="InterPro" id="IPR014975">
    <property type="entry name" value="DUF1836"/>
</dbReference>
<keyword evidence="2" id="KW-1185">Reference proteome</keyword>
<dbReference type="Proteomes" id="UP001084197">
    <property type="component" value="Unassembled WGS sequence"/>
</dbReference>
<organism evidence="1 2">
    <name type="scientific">Natronobacillus azotifigens</name>
    <dbReference type="NCBI Taxonomy" id="472978"/>
    <lineage>
        <taxon>Bacteria</taxon>
        <taxon>Bacillati</taxon>
        <taxon>Bacillota</taxon>
        <taxon>Bacilli</taxon>
        <taxon>Bacillales</taxon>
        <taxon>Bacillaceae</taxon>
        <taxon>Natronobacillus</taxon>
    </lineage>
</organism>
<reference evidence="1" key="1">
    <citation type="submission" date="2022-11" db="EMBL/GenBank/DDBJ databases">
        <title>WGS of Natronobacillus azotifigens 24KS-1, an anaerobic diazotrophic haloalkaliphile from soda-rich habitats.</title>
        <authorList>
            <person name="Sorokin D.Y."/>
            <person name="Merkel A.Y."/>
        </authorList>
    </citation>
    <scope>NUCLEOTIDE SEQUENCE</scope>
    <source>
        <strain evidence="1">24KS-1</strain>
    </source>
</reference>
<comment type="caution">
    <text evidence="1">The sequence shown here is derived from an EMBL/GenBank/DDBJ whole genome shotgun (WGS) entry which is preliminary data.</text>
</comment>
<protein>
    <submittedName>
        <fullName evidence="1">DUF1836 domain-containing protein</fullName>
    </submittedName>
</protein>
<dbReference type="PANTHER" id="PTHR40056:SF1">
    <property type="entry name" value="DUF1836 DOMAIN-CONTAINING PROTEIN"/>
    <property type="match status" value="1"/>
</dbReference>
<proteinExistence type="predicted"/>
<evidence type="ECO:0000313" key="2">
    <source>
        <dbReference type="Proteomes" id="UP001084197"/>
    </source>
</evidence>
<name>A0A9J6RG11_9BACI</name>
<sequence length="200" mass="23432">MDNLQEIIASMSLDKKINRSDIPTIDLYMDQVTQLFERTYQDCKRNETDKVLTKTMINNYAKGKLMFPIRNKKYTEEHIMLIQFIYQLKGALSINDVRILLTKLNAHIEAESDDINLQEIYDQYAKLMENQPVDFTKAVQTLADKVEQATEVVDSKEAQYIEQLFMITSLVNYSNMYRKLAEKLVDGLYPNPNQNKKEEK</sequence>
<dbReference type="EMBL" id="JAPRAT010000034">
    <property type="protein sequence ID" value="MCZ0704366.1"/>
    <property type="molecule type" value="Genomic_DNA"/>
</dbReference>
<dbReference type="AlphaFoldDB" id="A0A9J6RG11"/>
<dbReference type="Pfam" id="PF08876">
    <property type="entry name" value="DUF1836"/>
    <property type="match status" value="1"/>
</dbReference>
<evidence type="ECO:0000313" key="1">
    <source>
        <dbReference type="EMBL" id="MCZ0704366.1"/>
    </source>
</evidence>
<accession>A0A9J6RG11</accession>
<gene>
    <name evidence="1" type="ORF">OWO01_14245</name>
</gene>
<dbReference type="SUPFAM" id="SSF46955">
    <property type="entry name" value="Putative DNA-binding domain"/>
    <property type="match status" value="1"/>
</dbReference>
<dbReference type="RefSeq" id="WP_268781135.1">
    <property type="nucleotide sequence ID" value="NZ_JAPRAT010000034.1"/>
</dbReference>
<dbReference type="PANTHER" id="PTHR40056">
    <property type="entry name" value="HYPOTHETICAL CYTOSOLIC PROTEIN"/>
    <property type="match status" value="1"/>
</dbReference>
<dbReference type="InterPro" id="IPR009061">
    <property type="entry name" value="DNA-bd_dom_put_sf"/>
</dbReference>